<reference evidence="1 2" key="1">
    <citation type="submission" date="2018-11" db="EMBL/GenBank/DDBJ databases">
        <title>Rufibacter latericius sp. nov., isolated from water in Baiyang Lake.</title>
        <authorList>
            <person name="Yang Y."/>
        </authorList>
    </citation>
    <scope>NUCLEOTIDE SEQUENCE [LARGE SCALE GENOMIC DNA]</scope>
    <source>
        <strain evidence="1 2">R-22-1c-1</strain>
    </source>
</reference>
<sequence>MINNADIVVEGTPLSVIDKNKVLRESGNLKKEGTNILFSVTSVIKGDLNQKVIALNQWGLGNCTELYKMGNQYFIFGYEVKGFRSKKKEYNSKIKSNNTPPPLPGEKIDKNGILTTLNYDKEETDYWGKILKNYRVFTTSSCSTFHPDSEFTKTVKKQQLSTRAKKH</sequence>
<proteinExistence type="predicted"/>
<gene>
    <name evidence="1" type="ORF">EFB08_22505</name>
</gene>
<name>A0A3M9MBG6_9BACT</name>
<evidence type="ECO:0000313" key="1">
    <source>
        <dbReference type="EMBL" id="RNI21918.1"/>
    </source>
</evidence>
<dbReference type="AlphaFoldDB" id="A0A3M9MBG6"/>
<dbReference type="EMBL" id="RJJD01000023">
    <property type="protein sequence ID" value="RNI21918.1"/>
    <property type="molecule type" value="Genomic_DNA"/>
</dbReference>
<dbReference type="Proteomes" id="UP000272117">
    <property type="component" value="Unassembled WGS sequence"/>
</dbReference>
<organism evidence="1 2">
    <name type="scientific">Rufibacter latericius</name>
    <dbReference type="NCBI Taxonomy" id="2487040"/>
    <lineage>
        <taxon>Bacteria</taxon>
        <taxon>Pseudomonadati</taxon>
        <taxon>Bacteroidota</taxon>
        <taxon>Cytophagia</taxon>
        <taxon>Cytophagales</taxon>
        <taxon>Hymenobacteraceae</taxon>
        <taxon>Rufibacter</taxon>
    </lineage>
</organism>
<comment type="caution">
    <text evidence="1">The sequence shown here is derived from an EMBL/GenBank/DDBJ whole genome shotgun (WGS) entry which is preliminary data.</text>
</comment>
<accession>A0A3M9MBG6</accession>
<keyword evidence="2" id="KW-1185">Reference proteome</keyword>
<evidence type="ECO:0000313" key="2">
    <source>
        <dbReference type="Proteomes" id="UP000272117"/>
    </source>
</evidence>
<protein>
    <submittedName>
        <fullName evidence="1">Uncharacterized protein</fullName>
    </submittedName>
</protein>